<dbReference type="InterPro" id="IPR016177">
    <property type="entry name" value="DNA-bd_dom_sf"/>
</dbReference>
<evidence type="ECO:0000256" key="4">
    <source>
        <dbReference type="ARBA" id="ARBA00023163"/>
    </source>
</evidence>
<evidence type="ECO:0000259" key="7">
    <source>
        <dbReference type="PROSITE" id="PS51032"/>
    </source>
</evidence>
<keyword evidence="9" id="KW-1185">Reference proteome</keyword>
<protein>
    <recommendedName>
        <fullName evidence="7">AP2/ERF domain-containing protein</fullName>
    </recommendedName>
</protein>
<evidence type="ECO:0000313" key="8">
    <source>
        <dbReference type="EMBL" id="CAA7404469.1"/>
    </source>
</evidence>
<feature type="domain" description="AP2/ERF" evidence="7">
    <location>
        <begin position="77"/>
        <end position="134"/>
    </location>
</feature>
<dbReference type="GO" id="GO:0003700">
    <property type="term" value="F:DNA-binding transcription factor activity"/>
    <property type="evidence" value="ECO:0007669"/>
    <property type="project" value="InterPro"/>
</dbReference>
<dbReference type="GO" id="GO:0003677">
    <property type="term" value="F:DNA binding"/>
    <property type="evidence" value="ECO:0007669"/>
    <property type="project" value="UniProtKB-KW"/>
</dbReference>
<gene>
    <name evidence="8" type="ORF">SI8410_11015147</name>
</gene>
<dbReference type="EMBL" id="LR746274">
    <property type="protein sequence ID" value="CAA7404469.1"/>
    <property type="molecule type" value="Genomic_DNA"/>
</dbReference>
<name>A0A7I8L339_SPIIN</name>
<dbReference type="InterPro" id="IPR044808">
    <property type="entry name" value="ERF_plant"/>
</dbReference>
<sequence length="196" mass="21240">METMVSALTSVLAGRGGGGQKREREELLIPGRFRGSNTPLILSLPAFDESTRPPPAVAAEVSSSSAAGDGSGGGGPHYRGVRRRPWGKWAAEIRDPKKAARIWLGTFQTAEAAARAYDQAAFRFRGNRAKLNFPEVLWPPPGPLDPQPGQLVDLSSQPIISTRHQAHDDAQDYAAYARFLKDYRDCPGQFTAPADQ</sequence>
<keyword evidence="5" id="KW-0539">Nucleus</keyword>
<dbReference type="Gene3D" id="3.30.730.10">
    <property type="entry name" value="AP2/ERF domain"/>
    <property type="match status" value="1"/>
</dbReference>
<keyword evidence="3" id="KW-0238">DNA-binding</keyword>
<organism evidence="8 9">
    <name type="scientific">Spirodela intermedia</name>
    <name type="common">Intermediate duckweed</name>
    <dbReference type="NCBI Taxonomy" id="51605"/>
    <lineage>
        <taxon>Eukaryota</taxon>
        <taxon>Viridiplantae</taxon>
        <taxon>Streptophyta</taxon>
        <taxon>Embryophyta</taxon>
        <taxon>Tracheophyta</taxon>
        <taxon>Spermatophyta</taxon>
        <taxon>Magnoliopsida</taxon>
        <taxon>Liliopsida</taxon>
        <taxon>Araceae</taxon>
        <taxon>Lemnoideae</taxon>
        <taxon>Spirodela</taxon>
    </lineage>
</organism>
<comment type="subcellular location">
    <subcellularLocation>
        <location evidence="1">Nucleus</location>
    </subcellularLocation>
</comment>
<dbReference type="SUPFAM" id="SSF54171">
    <property type="entry name" value="DNA-binding domain"/>
    <property type="match status" value="1"/>
</dbReference>
<proteinExistence type="predicted"/>
<dbReference type="AlphaFoldDB" id="A0A7I8L339"/>
<evidence type="ECO:0000313" key="9">
    <source>
        <dbReference type="Proteomes" id="UP000663760"/>
    </source>
</evidence>
<evidence type="ECO:0000256" key="2">
    <source>
        <dbReference type="ARBA" id="ARBA00023015"/>
    </source>
</evidence>
<dbReference type="InterPro" id="IPR001471">
    <property type="entry name" value="AP2/ERF_dom"/>
</dbReference>
<dbReference type="SMART" id="SM00380">
    <property type="entry name" value="AP2"/>
    <property type="match status" value="1"/>
</dbReference>
<dbReference type="InterPro" id="IPR036955">
    <property type="entry name" value="AP2/ERF_dom_sf"/>
</dbReference>
<dbReference type="CDD" id="cd00018">
    <property type="entry name" value="AP2"/>
    <property type="match status" value="1"/>
</dbReference>
<dbReference type="GO" id="GO:0005634">
    <property type="term" value="C:nucleus"/>
    <property type="evidence" value="ECO:0007669"/>
    <property type="project" value="UniProtKB-SubCell"/>
</dbReference>
<evidence type="ECO:0000256" key="1">
    <source>
        <dbReference type="ARBA" id="ARBA00004123"/>
    </source>
</evidence>
<evidence type="ECO:0000256" key="6">
    <source>
        <dbReference type="SAM" id="MobiDB-lite"/>
    </source>
</evidence>
<dbReference type="PROSITE" id="PS51032">
    <property type="entry name" value="AP2_ERF"/>
    <property type="match status" value="1"/>
</dbReference>
<feature type="compositionally biased region" description="Low complexity" evidence="6">
    <location>
        <begin position="57"/>
        <end position="68"/>
    </location>
</feature>
<dbReference type="Proteomes" id="UP000663760">
    <property type="component" value="Chromosome 11"/>
</dbReference>
<keyword evidence="4" id="KW-0804">Transcription</keyword>
<evidence type="ECO:0000256" key="5">
    <source>
        <dbReference type="ARBA" id="ARBA00023242"/>
    </source>
</evidence>
<dbReference type="Pfam" id="PF00847">
    <property type="entry name" value="AP2"/>
    <property type="match status" value="1"/>
</dbReference>
<reference evidence="8" key="1">
    <citation type="submission" date="2020-02" db="EMBL/GenBank/DDBJ databases">
        <authorList>
            <person name="Scholz U."/>
            <person name="Mascher M."/>
            <person name="Fiebig A."/>
        </authorList>
    </citation>
    <scope>NUCLEOTIDE SEQUENCE</scope>
</reference>
<dbReference type="GO" id="GO:0009873">
    <property type="term" value="P:ethylene-activated signaling pathway"/>
    <property type="evidence" value="ECO:0007669"/>
    <property type="project" value="InterPro"/>
</dbReference>
<dbReference type="FunFam" id="3.30.730.10:FF:000001">
    <property type="entry name" value="Ethylene-responsive transcription factor 2"/>
    <property type="match status" value="1"/>
</dbReference>
<dbReference type="PANTHER" id="PTHR31190">
    <property type="entry name" value="DNA-BINDING DOMAIN"/>
    <property type="match status" value="1"/>
</dbReference>
<feature type="region of interest" description="Disordered" evidence="6">
    <location>
        <begin position="51"/>
        <end position="81"/>
    </location>
</feature>
<dbReference type="PANTHER" id="PTHR31190:SF421">
    <property type="entry name" value="ETHYLENE-RESPONSIVE TRANSCRIPTION FACTOR ERF110"/>
    <property type="match status" value="1"/>
</dbReference>
<dbReference type="PRINTS" id="PR00367">
    <property type="entry name" value="ETHRSPELEMNT"/>
</dbReference>
<keyword evidence="2" id="KW-0805">Transcription regulation</keyword>
<evidence type="ECO:0000256" key="3">
    <source>
        <dbReference type="ARBA" id="ARBA00023125"/>
    </source>
</evidence>
<accession>A0A7I8L339</accession>